<sequence length="109" mass="11793">VADYTEAFDKVTLTAGNFRVPQKALGDAQEAMEPDLMEAVAEAEANIRTFHCRQRKESWFLEDGDGVVIGKRISSLRRVGICVPGGQTPLLSSLMMSAIPAQVAGVDEI</sequence>
<feature type="non-terminal residue" evidence="2">
    <location>
        <position position="109"/>
    </location>
</feature>
<name>A0A382XFD3_9ZZZZ</name>
<reference evidence="2" key="1">
    <citation type="submission" date="2018-05" db="EMBL/GenBank/DDBJ databases">
        <authorList>
            <person name="Lanie J.A."/>
            <person name="Ng W.-L."/>
            <person name="Kazmierczak K.M."/>
            <person name="Andrzejewski T.M."/>
            <person name="Davidsen T.M."/>
            <person name="Wayne K.J."/>
            <person name="Tettelin H."/>
            <person name="Glass J.I."/>
            <person name="Rusch D."/>
            <person name="Podicherti R."/>
            <person name="Tsui H.-C.T."/>
            <person name="Winkler M.E."/>
        </authorList>
    </citation>
    <scope>NUCLEOTIDE SEQUENCE</scope>
</reference>
<organism evidence="2">
    <name type="scientific">marine metagenome</name>
    <dbReference type="NCBI Taxonomy" id="408172"/>
    <lineage>
        <taxon>unclassified sequences</taxon>
        <taxon>metagenomes</taxon>
        <taxon>ecological metagenomes</taxon>
    </lineage>
</organism>
<accession>A0A382XFD3</accession>
<dbReference type="GO" id="GO:0004399">
    <property type="term" value="F:histidinol dehydrogenase activity"/>
    <property type="evidence" value="ECO:0007669"/>
    <property type="project" value="TreeGrafter"/>
</dbReference>
<dbReference type="GO" id="GO:0051287">
    <property type="term" value="F:NAD binding"/>
    <property type="evidence" value="ECO:0007669"/>
    <property type="project" value="InterPro"/>
</dbReference>
<dbReference type="Gene3D" id="3.40.50.1980">
    <property type="entry name" value="Nitrogenase molybdenum iron protein domain"/>
    <property type="match status" value="1"/>
</dbReference>
<dbReference type="AlphaFoldDB" id="A0A382XFD3"/>
<evidence type="ECO:0000313" key="2">
    <source>
        <dbReference type="EMBL" id="SVD69101.1"/>
    </source>
</evidence>
<dbReference type="GO" id="GO:0005829">
    <property type="term" value="C:cytosol"/>
    <property type="evidence" value="ECO:0007669"/>
    <property type="project" value="TreeGrafter"/>
</dbReference>
<dbReference type="Pfam" id="PF00815">
    <property type="entry name" value="Histidinol_dh"/>
    <property type="match status" value="1"/>
</dbReference>
<dbReference type="PANTHER" id="PTHR21256:SF2">
    <property type="entry name" value="HISTIDINE BIOSYNTHESIS TRIFUNCTIONAL PROTEIN"/>
    <property type="match status" value="1"/>
</dbReference>
<dbReference type="InterPro" id="IPR016161">
    <property type="entry name" value="Ald_DH/histidinol_DH"/>
</dbReference>
<keyword evidence="1" id="KW-0560">Oxidoreductase</keyword>
<dbReference type="PANTHER" id="PTHR21256">
    <property type="entry name" value="HISTIDINOL DEHYDROGENASE HDH"/>
    <property type="match status" value="1"/>
</dbReference>
<proteinExistence type="predicted"/>
<protein>
    <recommendedName>
        <fullName evidence="3">Histidinol dehydrogenase</fullName>
    </recommendedName>
</protein>
<gene>
    <name evidence="2" type="ORF">METZ01_LOCUS421955</name>
</gene>
<dbReference type="GO" id="GO:0000105">
    <property type="term" value="P:L-histidine biosynthetic process"/>
    <property type="evidence" value="ECO:0007669"/>
    <property type="project" value="TreeGrafter"/>
</dbReference>
<evidence type="ECO:0000256" key="1">
    <source>
        <dbReference type="ARBA" id="ARBA00023002"/>
    </source>
</evidence>
<dbReference type="SUPFAM" id="SSF53720">
    <property type="entry name" value="ALDH-like"/>
    <property type="match status" value="1"/>
</dbReference>
<evidence type="ECO:0008006" key="3">
    <source>
        <dbReference type="Google" id="ProtNLM"/>
    </source>
</evidence>
<dbReference type="InterPro" id="IPR012131">
    <property type="entry name" value="Hstdl_DH"/>
</dbReference>
<dbReference type="EMBL" id="UINC01166899">
    <property type="protein sequence ID" value="SVD69101.1"/>
    <property type="molecule type" value="Genomic_DNA"/>
</dbReference>
<feature type="non-terminal residue" evidence="2">
    <location>
        <position position="1"/>
    </location>
</feature>
<dbReference type="GO" id="GO:0046872">
    <property type="term" value="F:metal ion binding"/>
    <property type="evidence" value="ECO:0007669"/>
    <property type="project" value="InterPro"/>
</dbReference>